<dbReference type="InterPro" id="IPR029068">
    <property type="entry name" value="Glyas_Bleomycin-R_OHBP_Dase"/>
</dbReference>
<dbReference type="KEGG" id="bmj:BMULJ_05376"/>
<organism evidence="2 3">
    <name type="scientific">Burkholderia multivorans (strain ATCC 17616 / 249)</name>
    <dbReference type="NCBI Taxonomy" id="395019"/>
    <lineage>
        <taxon>Bacteria</taxon>
        <taxon>Pseudomonadati</taxon>
        <taxon>Pseudomonadota</taxon>
        <taxon>Betaproteobacteria</taxon>
        <taxon>Burkholderiales</taxon>
        <taxon>Burkholderiaceae</taxon>
        <taxon>Burkholderia</taxon>
        <taxon>Burkholderia cepacia complex</taxon>
    </lineage>
</organism>
<dbReference type="GeneID" id="93168118"/>
<dbReference type="InterPro" id="IPR037523">
    <property type="entry name" value="VOC_core"/>
</dbReference>
<dbReference type="AlphaFoldDB" id="A0A0H3KPQ7"/>
<dbReference type="InterPro" id="IPR004360">
    <property type="entry name" value="Glyas_Fos-R_dOase_dom"/>
</dbReference>
<dbReference type="EMBL" id="AP009387">
    <property type="protein sequence ID" value="BAG47213.1"/>
    <property type="molecule type" value="Genomic_DNA"/>
</dbReference>
<accession>A0A0H3KPQ7</accession>
<reference evidence="2 3" key="1">
    <citation type="submission" date="2007-04" db="EMBL/GenBank/DDBJ databases">
        <title>Complete genome sequence of Burkholderia multivorans ATCC 17616.</title>
        <authorList>
            <person name="Ohtsubo Y."/>
            <person name="Yamashita A."/>
            <person name="Kurokawa K."/>
            <person name="Takami H."/>
            <person name="Yuhara S."/>
            <person name="Nishiyama E."/>
            <person name="Endo R."/>
            <person name="Miyazaki R."/>
            <person name="Ono A."/>
            <person name="Yano K."/>
            <person name="Ito M."/>
            <person name="Sota M."/>
            <person name="Yuji N."/>
            <person name="Hattori M."/>
            <person name="Tsuda M."/>
        </authorList>
    </citation>
    <scope>NUCLEOTIDE SEQUENCE [LARGE SCALE GENOMIC DNA]</scope>
    <source>
        <strain evidence="3">ATCC 17616 / 249</strain>
    </source>
</reference>
<dbReference type="HOGENOM" id="CLU_046006_15_4_4"/>
<dbReference type="Proteomes" id="UP000008815">
    <property type="component" value="Chromosome 3"/>
</dbReference>
<sequence length="123" mass="14013">MTDIASPNLPSRDFDATSRFYAKFGFVATWRDEDWMILRRRDLLLEFFRHPDLDPAESWFSCCFRLDDVDAFFDEVIAAGIPETTTGWPRAHRPKREAWGGTVGALVDLDGTLIRLVQNGGGM</sequence>
<evidence type="ECO:0000313" key="2">
    <source>
        <dbReference type="EMBL" id="BAG47213.1"/>
    </source>
</evidence>
<dbReference type="RefSeq" id="WP_012218454.1">
    <property type="nucleotide sequence ID" value="NC_010087.1"/>
</dbReference>
<protein>
    <submittedName>
        <fullName evidence="2">Glyoxalase/bleomycin resistance protein/dioxygenase</fullName>
    </submittedName>
</protein>
<proteinExistence type="predicted"/>
<dbReference type="STRING" id="395019.BMULJ_05376"/>
<feature type="domain" description="VOC" evidence="1">
    <location>
        <begin position="3"/>
        <end position="119"/>
    </location>
</feature>
<gene>
    <name evidence="2" type="ordered locus">BMULJ_05376</name>
</gene>
<evidence type="ECO:0000259" key="1">
    <source>
        <dbReference type="PROSITE" id="PS51819"/>
    </source>
</evidence>
<evidence type="ECO:0000313" key="3">
    <source>
        <dbReference type="Proteomes" id="UP000008815"/>
    </source>
</evidence>
<dbReference type="Pfam" id="PF00903">
    <property type="entry name" value="Glyoxalase"/>
    <property type="match status" value="1"/>
</dbReference>
<dbReference type="KEGG" id="bmu:Bmul_6154"/>
<dbReference type="PROSITE" id="PS51819">
    <property type="entry name" value="VOC"/>
    <property type="match status" value="1"/>
</dbReference>
<dbReference type="eggNOG" id="COG0346">
    <property type="taxonomic scope" value="Bacteria"/>
</dbReference>
<keyword evidence="3" id="KW-1185">Reference proteome</keyword>
<dbReference type="CDD" id="cd08350">
    <property type="entry name" value="BLMT_like"/>
    <property type="match status" value="1"/>
</dbReference>
<name>A0A0H3KPQ7_BURM1</name>
<dbReference type="Gene3D" id="3.10.180.10">
    <property type="entry name" value="2,3-Dihydroxybiphenyl 1,2-Dioxygenase, domain 1"/>
    <property type="match status" value="1"/>
</dbReference>
<dbReference type="SUPFAM" id="SSF54593">
    <property type="entry name" value="Glyoxalase/Bleomycin resistance protein/Dihydroxybiphenyl dioxygenase"/>
    <property type="match status" value="1"/>
</dbReference>